<proteinExistence type="predicted"/>
<keyword evidence="7 8" id="KW-0472">Membrane</keyword>
<evidence type="ECO:0000256" key="1">
    <source>
        <dbReference type="ARBA" id="ARBA00004651"/>
    </source>
</evidence>
<dbReference type="EMBL" id="JAHJDP010000061">
    <property type="protein sequence ID" value="MBU2691413.1"/>
    <property type="molecule type" value="Genomic_DNA"/>
</dbReference>
<evidence type="ECO:0000256" key="5">
    <source>
        <dbReference type="ARBA" id="ARBA00022840"/>
    </source>
</evidence>
<sequence length="667" mass="74444">MKGNQQKHPAEKLSPLEFLRLYGRLLRFLSPHLGNLIAAVFFMLLLAAFSGFSIAMIVPFSEIVLSGKDPTEIGPDPAVEAAAQAPLSEDVAAAKPKPSLSDNFSSGGSLRDKLVGRFYGMIRGRDRIDTLHRFCIALIIVFLLKNLFLYAQSYLIVRVEQLVIRDIRNKLYDHYQRLSLDYFDSTHSGLLIARITSDVELVKGAIANGFAQLIRQSFLLAAYLLAVLLASWRLFLVAGLVLPPNLWLIDRIGHYLRRASRISQEKMARMTSILSESLQGVRIVKAFNLEGEVVRRFRLETQDYARTLIRMTRLGSLHSPLTEVLGVTVAVAILWVAGKPLIESGAGGTGRFLLFLVGMLSMMQPIKVLSQVNMSIQQGLAAATRIFFILDEEPSVKRPSHPKQLHSFKDSIRYENVTFAYKPERPVLHNITMEIRRGEVLALVGPSGAGKTTLVDLIPRFYDPVQGRLTIDGIDLREVDLMQLRRLLGLVTQETVLFHDSILRNISFGRHEAAREEIENVCHAAHAHEFITELPEGYDTVIGERGIGLSVGQRQRLSIARALLKNPPILILDEATSALDTESERFVQDAITHLLKNRTAIVIAHRLSTIRSADKILVIDQGRVAQTGTHTSLMEEGGLYKRLHDMQFDDIPSIQPLESEQPPGQGV</sequence>
<dbReference type="PANTHER" id="PTHR43394:SF1">
    <property type="entry name" value="ATP-BINDING CASSETTE SUB-FAMILY B MEMBER 10, MITOCHONDRIAL"/>
    <property type="match status" value="1"/>
</dbReference>
<keyword evidence="6 8" id="KW-1133">Transmembrane helix</keyword>
<reference evidence="11" key="1">
    <citation type="submission" date="2021-05" db="EMBL/GenBank/DDBJ databases">
        <title>Energy efficiency and biological interactions define the core microbiome of deep oligotrophic groundwater.</title>
        <authorList>
            <person name="Mehrshad M."/>
            <person name="Lopez-Fernandez M."/>
            <person name="Bell E."/>
            <person name="Bernier-Latmani R."/>
            <person name="Bertilsson S."/>
            <person name="Dopson M."/>
        </authorList>
    </citation>
    <scope>NUCLEOTIDE SEQUENCE</scope>
    <source>
        <strain evidence="11">Modern_marine.mb.64</strain>
    </source>
</reference>
<dbReference type="InterPro" id="IPR011527">
    <property type="entry name" value="ABC1_TM_dom"/>
</dbReference>
<keyword evidence="5 11" id="KW-0067">ATP-binding</keyword>
<dbReference type="SMART" id="SM00382">
    <property type="entry name" value="AAA"/>
    <property type="match status" value="1"/>
</dbReference>
<keyword evidence="3 8" id="KW-0812">Transmembrane</keyword>
<feature type="transmembrane region" description="Helical" evidence="8">
    <location>
        <begin position="131"/>
        <end position="151"/>
    </location>
</feature>
<feature type="transmembrane region" description="Helical" evidence="8">
    <location>
        <begin position="218"/>
        <end position="242"/>
    </location>
</feature>
<dbReference type="InterPro" id="IPR017871">
    <property type="entry name" value="ABC_transporter-like_CS"/>
</dbReference>
<dbReference type="PROSITE" id="PS50929">
    <property type="entry name" value="ABC_TM1F"/>
    <property type="match status" value="1"/>
</dbReference>
<feature type="transmembrane region" description="Helical" evidence="8">
    <location>
        <begin position="36"/>
        <end position="58"/>
    </location>
</feature>
<dbReference type="InterPro" id="IPR027417">
    <property type="entry name" value="P-loop_NTPase"/>
</dbReference>
<name>A0A948RUU4_UNCEI</name>
<evidence type="ECO:0000256" key="2">
    <source>
        <dbReference type="ARBA" id="ARBA00022448"/>
    </source>
</evidence>
<evidence type="ECO:0000256" key="8">
    <source>
        <dbReference type="SAM" id="Phobius"/>
    </source>
</evidence>
<dbReference type="InterPro" id="IPR036640">
    <property type="entry name" value="ABC1_TM_sf"/>
</dbReference>
<feature type="domain" description="ABC transmembrane type-1" evidence="10">
    <location>
        <begin position="114"/>
        <end position="378"/>
    </location>
</feature>
<dbReference type="InterPro" id="IPR003439">
    <property type="entry name" value="ABC_transporter-like_ATP-bd"/>
</dbReference>
<dbReference type="SUPFAM" id="SSF52540">
    <property type="entry name" value="P-loop containing nucleoside triphosphate hydrolases"/>
    <property type="match status" value="1"/>
</dbReference>
<dbReference type="GO" id="GO:0016887">
    <property type="term" value="F:ATP hydrolysis activity"/>
    <property type="evidence" value="ECO:0007669"/>
    <property type="project" value="InterPro"/>
</dbReference>
<protein>
    <submittedName>
        <fullName evidence="11">ABC transporter ATP-binding protein/permease</fullName>
    </submittedName>
</protein>
<accession>A0A948RUU4</accession>
<dbReference type="GO" id="GO:0005886">
    <property type="term" value="C:plasma membrane"/>
    <property type="evidence" value="ECO:0007669"/>
    <property type="project" value="UniProtKB-SubCell"/>
</dbReference>
<dbReference type="PROSITE" id="PS50893">
    <property type="entry name" value="ABC_TRANSPORTER_2"/>
    <property type="match status" value="1"/>
</dbReference>
<dbReference type="GO" id="GO:0015421">
    <property type="term" value="F:ABC-type oligopeptide transporter activity"/>
    <property type="evidence" value="ECO:0007669"/>
    <property type="project" value="TreeGrafter"/>
</dbReference>
<dbReference type="Proteomes" id="UP000777784">
    <property type="component" value="Unassembled WGS sequence"/>
</dbReference>
<organism evidence="11 12">
    <name type="scientific">Eiseniibacteriota bacterium</name>
    <dbReference type="NCBI Taxonomy" id="2212470"/>
    <lineage>
        <taxon>Bacteria</taxon>
        <taxon>Candidatus Eiseniibacteriota</taxon>
    </lineage>
</organism>
<keyword evidence="4" id="KW-0547">Nucleotide-binding</keyword>
<dbReference type="CDD" id="cd18552">
    <property type="entry name" value="ABC_6TM_MsbA_like"/>
    <property type="match status" value="1"/>
</dbReference>
<comment type="caution">
    <text evidence="11">The sequence shown here is derived from an EMBL/GenBank/DDBJ whole genome shotgun (WGS) entry which is preliminary data.</text>
</comment>
<evidence type="ECO:0000313" key="12">
    <source>
        <dbReference type="Proteomes" id="UP000777784"/>
    </source>
</evidence>
<feature type="transmembrane region" description="Helical" evidence="8">
    <location>
        <begin position="320"/>
        <end position="338"/>
    </location>
</feature>
<dbReference type="SUPFAM" id="SSF90123">
    <property type="entry name" value="ABC transporter transmembrane region"/>
    <property type="match status" value="1"/>
</dbReference>
<dbReference type="Pfam" id="PF00005">
    <property type="entry name" value="ABC_tran"/>
    <property type="match status" value="1"/>
</dbReference>
<dbReference type="Gene3D" id="1.20.1560.10">
    <property type="entry name" value="ABC transporter type 1, transmembrane domain"/>
    <property type="match status" value="1"/>
</dbReference>
<dbReference type="Pfam" id="PF00664">
    <property type="entry name" value="ABC_membrane"/>
    <property type="match status" value="1"/>
</dbReference>
<dbReference type="InterPro" id="IPR003593">
    <property type="entry name" value="AAA+_ATPase"/>
</dbReference>
<dbReference type="CDD" id="cd03251">
    <property type="entry name" value="ABCC_MsbA"/>
    <property type="match status" value="1"/>
</dbReference>
<gene>
    <name evidence="11" type="ORF">KJ970_10850</name>
</gene>
<dbReference type="InterPro" id="IPR039421">
    <property type="entry name" value="Type_1_exporter"/>
</dbReference>
<dbReference type="Gene3D" id="3.40.50.300">
    <property type="entry name" value="P-loop containing nucleotide triphosphate hydrolases"/>
    <property type="match status" value="1"/>
</dbReference>
<evidence type="ECO:0000313" key="11">
    <source>
        <dbReference type="EMBL" id="MBU2691413.1"/>
    </source>
</evidence>
<dbReference type="FunFam" id="3.40.50.300:FF:000287">
    <property type="entry name" value="Multidrug ABC transporter ATP-binding protein"/>
    <property type="match status" value="1"/>
</dbReference>
<evidence type="ECO:0000259" key="10">
    <source>
        <dbReference type="PROSITE" id="PS50929"/>
    </source>
</evidence>
<evidence type="ECO:0000256" key="7">
    <source>
        <dbReference type="ARBA" id="ARBA00023136"/>
    </source>
</evidence>
<evidence type="ECO:0000256" key="3">
    <source>
        <dbReference type="ARBA" id="ARBA00022692"/>
    </source>
</evidence>
<evidence type="ECO:0000256" key="6">
    <source>
        <dbReference type="ARBA" id="ARBA00022989"/>
    </source>
</evidence>
<evidence type="ECO:0000259" key="9">
    <source>
        <dbReference type="PROSITE" id="PS50893"/>
    </source>
</evidence>
<dbReference type="PROSITE" id="PS00211">
    <property type="entry name" value="ABC_TRANSPORTER_1"/>
    <property type="match status" value="1"/>
</dbReference>
<keyword evidence="2" id="KW-0813">Transport</keyword>
<comment type="subcellular location">
    <subcellularLocation>
        <location evidence="1">Cell membrane</location>
        <topology evidence="1">Multi-pass membrane protein</topology>
    </subcellularLocation>
</comment>
<evidence type="ECO:0000256" key="4">
    <source>
        <dbReference type="ARBA" id="ARBA00022741"/>
    </source>
</evidence>
<dbReference type="GO" id="GO:0005524">
    <property type="term" value="F:ATP binding"/>
    <property type="evidence" value="ECO:0007669"/>
    <property type="project" value="UniProtKB-KW"/>
</dbReference>
<dbReference type="AlphaFoldDB" id="A0A948RUU4"/>
<dbReference type="PANTHER" id="PTHR43394">
    <property type="entry name" value="ATP-DEPENDENT PERMEASE MDL1, MITOCHONDRIAL"/>
    <property type="match status" value="1"/>
</dbReference>
<feature type="domain" description="ABC transporter" evidence="9">
    <location>
        <begin position="412"/>
        <end position="646"/>
    </location>
</feature>